<keyword evidence="4" id="KW-1185">Reference proteome</keyword>
<dbReference type="Gene3D" id="3.10.20.370">
    <property type="match status" value="1"/>
</dbReference>
<dbReference type="PANTHER" id="PTHR35046:SF26">
    <property type="entry name" value="RNA-DIRECTED DNA POLYMERASE"/>
    <property type="match status" value="1"/>
</dbReference>
<feature type="region of interest" description="Disordered" evidence="1">
    <location>
        <begin position="412"/>
        <end position="443"/>
    </location>
</feature>
<keyword evidence="3" id="KW-0548">Nucleotidyltransferase</keyword>
<dbReference type="CDD" id="cd09274">
    <property type="entry name" value="RNase_HI_RT_Ty3"/>
    <property type="match status" value="1"/>
</dbReference>
<reference evidence="3" key="1">
    <citation type="journal article" date="2022" name="Int. J. Mol. Sci.">
        <title>Draft Genome of Tanacetum Coccineum: Genomic Comparison of Closely Related Tanacetum-Family Plants.</title>
        <authorList>
            <person name="Yamashiro T."/>
            <person name="Shiraishi A."/>
            <person name="Nakayama K."/>
            <person name="Satake H."/>
        </authorList>
    </citation>
    <scope>NUCLEOTIDE SEQUENCE</scope>
</reference>
<keyword evidence="3" id="KW-0695">RNA-directed DNA polymerase</keyword>
<comment type="caution">
    <text evidence="3">The sequence shown here is derived from an EMBL/GenBank/DDBJ whole genome shotgun (WGS) entry which is preliminary data.</text>
</comment>
<gene>
    <name evidence="3" type="ORF">Tco_1082586</name>
</gene>
<dbReference type="Pfam" id="PF17919">
    <property type="entry name" value="RT_RNaseH_2"/>
    <property type="match status" value="1"/>
</dbReference>
<dbReference type="GO" id="GO:0003964">
    <property type="term" value="F:RNA-directed DNA polymerase activity"/>
    <property type="evidence" value="ECO:0007669"/>
    <property type="project" value="UniProtKB-KW"/>
</dbReference>
<dbReference type="PANTHER" id="PTHR35046">
    <property type="entry name" value="ZINC KNUCKLE (CCHC-TYPE) FAMILY PROTEIN"/>
    <property type="match status" value="1"/>
</dbReference>
<accession>A0ABQ5I0U1</accession>
<dbReference type="SUPFAM" id="SSF53098">
    <property type="entry name" value="Ribonuclease H-like"/>
    <property type="match status" value="1"/>
</dbReference>
<dbReference type="SUPFAM" id="SSF56672">
    <property type="entry name" value="DNA/RNA polymerases"/>
    <property type="match status" value="1"/>
</dbReference>
<evidence type="ECO:0000313" key="3">
    <source>
        <dbReference type="EMBL" id="GJT93741.1"/>
    </source>
</evidence>
<evidence type="ECO:0000313" key="4">
    <source>
        <dbReference type="Proteomes" id="UP001151760"/>
    </source>
</evidence>
<evidence type="ECO:0000259" key="2">
    <source>
        <dbReference type="Pfam" id="PF17919"/>
    </source>
</evidence>
<keyword evidence="3" id="KW-0808">Transferase</keyword>
<feature type="domain" description="Reverse transcriptase/retrotransposon-derived protein RNase H-like" evidence="2">
    <location>
        <begin position="8"/>
        <end position="101"/>
    </location>
</feature>
<dbReference type="InterPro" id="IPR036397">
    <property type="entry name" value="RNaseH_sf"/>
</dbReference>
<dbReference type="InterPro" id="IPR041577">
    <property type="entry name" value="RT_RNaseH_2"/>
</dbReference>
<name>A0ABQ5I0U1_9ASTR</name>
<dbReference type="EMBL" id="BQNB010020231">
    <property type="protein sequence ID" value="GJT93741.1"/>
    <property type="molecule type" value="Genomic_DNA"/>
</dbReference>
<dbReference type="Gene3D" id="3.30.420.10">
    <property type="entry name" value="Ribonuclease H-like superfamily/Ribonuclease H"/>
    <property type="match status" value="1"/>
</dbReference>
<evidence type="ECO:0000256" key="1">
    <source>
        <dbReference type="SAM" id="MobiDB-lite"/>
    </source>
</evidence>
<dbReference type="Gene3D" id="1.10.340.70">
    <property type="match status" value="1"/>
</dbReference>
<dbReference type="InterPro" id="IPR043502">
    <property type="entry name" value="DNA/RNA_pol_sf"/>
</dbReference>
<organism evidence="3 4">
    <name type="scientific">Tanacetum coccineum</name>
    <dbReference type="NCBI Taxonomy" id="301880"/>
    <lineage>
        <taxon>Eukaryota</taxon>
        <taxon>Viridiplantae</taxon>
        <taxon>Streptophyta</taxon>
        <taxon>Embryophyta</taxon>
        <taxon>Tracheophyta</taxon>
        <taxon>Spermatophyta</taxon>
        <taxon>Magnoliopsida</taxon>
        <taxon>eudicotyledons</taxon>
        <taxon>Gunneridae</taxon>
        <taxon>Pentapetalae</taxon>
        <taxon>asterids</taxon>
        <taxon>campanulids</taxon>
        <taxon>Asterales</taxon>
        <taxon>Asteraceae</taxon>
        <taxon>Asteroideae</taxon>
        <taxon>Anthemideae</taxon>
        <taxon>Anthemidinae</taxon>
        <taxon>Tanacetum</taxon>
    </lineage>
</organism>
<protein>
    <submittedName>
        <fullName evidence="3">RNA-directed DNA polymerase</fullName>
    </submittedName>
</protein>
<reference evidence="3" key="2">
    <citation type="submission" date="2022-01" db="EMBL/GenBank/DDBJ databases">
        <authorList>
            <person name="Yamashiro T."/>
            <person name="Shiraishi A."/>
            <person name="Satake H."/>
            <person name="Nakayama K."/>
        </authorList>
    </citation>
    <scope>NUCLEOTIDE SEQUENCE</scope>
</reference>
<proteinExistence type="predicted"/>
<dbReference type="Proteomes" id="UP001151760">
    <property type="component" value="Unassembled WGS sequence"/>
</dbReference>
<dbReference type="InterPro" id="IPR012337">
    <property type="entry name" value="RNaseH-like_sf"/>
</dbReference>
<sequence length="463" mass="52873">MKGGRFTWTSEAAKAFDILKAKVTEAPVLALPNFDEVFQVECDASRVGIGGVLSQNQRPIAFFSEKLNDARRKYSTYDKEFYAIVRSLDTWRHYLLSNEFVLFSDHEALKFINGQHKLKPRHAKWVEFIQAFSFVIRHKVGSDNQVADALSRRHSLITTMQIRVQGFDSFRGLYCDDPDFREIWSKCDNGPFQQFSKLDGYLFKGARLCIPLCSLREAIILEGHAGGLAGHFGRDKTLALLREQFLLGPRCGRWMSTGFLRGVEDVSLDFVLGLPRTQRAKASVMVVVDRFLKMAHFVPCLKMFDASQVARSYFAEIVKLHGVPKTLTSDQDVKFVSHFWRTLWTRLGSVNRTTSKSPFEVVYGRNPITPLDLVPVLEVGWFSEEGADHSEQIKELHRSVQEQIIRHNKQYKEHADKQFSPYKGDSDDEPDSWSSIFQEGEGDADAVNERVNVIFDEKKLGNS</sequence>